<dbReference type="GO" id="GO:0004743">
    <property type="term" value="F:pyruvate kinase activity"/>
    <property type="evidence" value="ECO:0007669"/>
    <property type="project" value="InterPro"/>
</dbReference>
<keyword evidence="1" id="KW-0418">Kinase</keyword>
<dbReference type="AlphaFoldDB" id="A0A9K3HT76"/>
<dbReference type="InterPro" id="IPR015806">
    <property type="entry name" value="Pyrv_Knase_insert_dom_sf"/>
</dbReference>
<dbReference type="EMBL" id="MNCJ02000326">
    <property type="protein sequence ID" value="KAF5784227.1"/>
    <property type="molecule type" value="Genomic_DNA"/>
</dbReference>
<dbReference type="Gramene" id="mRNA:HanXRQr2_Chr11g0517061">
    <property type="protein sequence ID" value="mRNA:HanXRQr2_Chr11g0517061"/>
    <property type="gene ID" value="HanXRQr2_Chr11g0517061"/>
</dbReference>
<dbReference type="GO" id="GO:0016301">
    <property type="term" value="F:kinase activity"/>
    <property type="evidence" value="ECO:0007669"/>
    <property type="project" value="UniProtKB-KW"/>
</dbReference>
<name>A0A9K3HT76_HELAN</name>
<dbReference type="SUPFAM" id="SSF50800">
    <property type="entry name" value="PK beta-barrel domain-like"/>
    <property type="match status" value="1"/>
</dbReference>
<comment type="caution">
    <text evidence="1">The sequence shown here is derived from an EMBL/GenBank/DDBJ whole genome shotgun (WGS) entry which is preliminary data.</text>
</comment>
<keyword evidence="1" id="KW-0670">Pyruvate</keyword>
<dbReference type="FunFam" id="2.40.33.10:FF:000004">
    <property type="entry name" value="Pyruvate kinase"/>
    <property type="match status" value="1"/>
</dbReference>
<proteinExistence type="predicted"/>
<keyword evidence="2" id="KW-1185">Reference proteome</keyword>
<dbReference type="Gene3D" id="2.40.33.10">
    <property type="entry name" value="PK beta-barrel domain-like"/>
    <property type="match status" value="1"/>
</dbReference>
<sequence length="87" mass="9435">MCVLYHQVMLDTTGPELLVVNKGNHPIPLEADSFVVLTPDQEKEATSDLLPVNFGGLAKTVKLGDTIFLGQYLFTGSEATSVWPEVS</sequence>
<reference evidence="1" key="2">
    <citation type="submission" date="2020-06" db="EMBL/GenBank/DDBJ databases">
        <title>Helianthus annuus Genome sequencing and assembly Release 2.</title>
        <authorList>
            <person name="Gouzy J."/>
            <person name="Langlade N."/>
            <person name="Munos S."/>
        </authorList>
    </citation>
    <scope>NUCLEOTIDE SEQUENCE</scope>
    <source>
        <tissue evidence="1">Leaves</tissue>
    </source>
</reference>
<accession>A0A9K3HT76</accession>
<protein>
    <submittedName>
        <fullName evidence="1">Pyruvate kinase</fullName>
    </submittedName>
</protein>
<reference evidence="1" key="1">
    <citation type="journal article" date="2017" name="Nature">
        <title>The sunflower genome provides insights into oil metabolism, flowering and Asterid evolution.</title>
        <authorList>
            <person name="Badouin H."/>
            <person name="Gouzy J."/>
            <person name="Grassa C.J."/>
            <person name="Murat F."/>
            <person name="Staton S.E."/>
            <person name="Cottret L."/>
            <person name="Lelandais-Briere C."/>
            <person name="Owens G.L."/>
            <person name="Carrere S."/>
            <person name="Mayjonade B."/>
            <person name="Legrand L."/>
            <person name="Gill N."/>
            <person name="Kane N.C."/>
            <person name="Bowers J.E."/>
            <person name="Hubner S."/>
            <person name="Bellec A."/>
            <person name="Berard A."/>
            <person name="Berges H."/>
            <person name="Blanchet N."/>
            <person name="Boniface M.C."/>
            <person name="Brunel D."/>
            <person name="Catrice O."/>
            <person name="Chaidir N."/>
            <person name="Claudel C."/>
            <person name="Donnadieu C."/>
            <person name="Faraut T."/>
            <person name="Fievet G."/>
            <person name="Helmstetter N."/>
            <person name="King M."/>
            <person name="Knapp S.J."/>
            <person name="Lai Z."/>
            <person name="Le Paslier M.C."/>
            <person name="Lippi Y."/>
            <person name="Lorenzon L."/>
            <person name="Mandel J.R."/>
            <person name="Marage G."/>
            <person name="Marchand G."/>
            <person name="Marquand E."/>
            <person name="Bret-Mestries E."/>
            <person name="Morien E."/>
            <person name="Nambeesan S."/>
            <person name="Nguyen T."/>
            <person name="Pegot-Espagnet P."/>
            <person name="Pouilly N."/>
            <person name="Raftis F."/>
            <person name="Sallet E."/>
            <person name="Schiex T."/>
            <person name="Thomas J."/>
            <person name="Vandecasteele C."/>
            <person name="Vares D."/>
            <person name="Vear F."/>
            <person name="Vautrin S."/>
            <person name="Crespi M."/>
            <person name="Mangin B."/>
            <person name="Burke J.M."/>
            <person name="Salse J."/>
            <person name="Munos S."/>
            <person name="Vincourt P."/>
            <person name="Rieseberg L.H."/>
            <person name="Langlade N.B."/>
        </authorList>
    </citation>
    <scope>NUCLEOTIDE SEQUENCE</scope>
    <source>
        <tissue evidence="1">Leaves</tissue>
    </source>
</reference>
<evidence type="ECO:0000313" key="1">
    <source>
        <dbReference type="EMBL" id="KAF5784227.1"/>
    </source>
</evidence>
<evidence type="ECO:0000313" key="2">
    <source>
        <dbReference type="Proteomes" id="UP000215914"/>
    </source>
</evidence>
<dbReference type="Proteomes" id="UP000215914">
    <property type="component" value="Unassembled WGS sequence"/>
</dbReference>
<gene>
    <name evidence="1" type="ORF">HanXRQr2_Chr11g0517061</name>
</gene>
<keyword evidence="1" id="KW-0808">Transferase</keyword>
<dbReference type="InterPro" id="IPR011037">
    <property type="entry name" value="Pyrv_Knase-like_insert_dom_sf"/>
</dbReference>
<organism evidence="1 2">
    <name type="scientific">Helianthus annuus</name>
    <name type="common">Common sunflower</name>
    <dbReference type="NCBI Taxonomy" id="4232"/>
    <lineage>
        <taxon>Eukaryota</taxon>
        <taxon>Viridiplantae</taxon>
        <taxon>Streptophyta</taxon>
        <taxon>Embryophyta</taxon>
        <taxon>Tracheophyta</taxon>
        <taxon>Spermatophyta</taxon>
        <taxon>Magnoliopsida</taxon>
        <taxon>eudicotyledons</taxon>
        <taxon>Gunneridae</taxon>
        <taxon>Pentapetalae</taxon>
        <taxon>asterids</taxon>
        <taxon>campanulids</taxon>
        <taxon>Asterales</taxon>
        <taxon>Asteraceae</taxon>
        <taxon>Asteroideae</taxon>
        <taxon>Heliantheae alliance</taxon>
        <taxon>Heliantheae</taxon>
        <taxon>Helianthus</taxon>
    </lineage>
</organism>